<evidence type="ECO:0000313" key="1">
    <source>
        <dbReference type="EMBL" id="KAK5705256.1"/>
    </source>
</evidence>
<organism evidence="1 2">
    <name type="scientific">Elasticomyces elasticus</name>
    <dbReference type="NCBI Taxonomy" id="574655"/>
    <lineage>
        <taxon>Eukaryota</taxon>
        <taxon>Fungi</taxon>
        <taxon>Dikarya</taxon>
        <taxon>Ascomycota</taxon>
        <taxon>Pezizomycotina</taxon>
        <taxon>Dothideomycetes</taxon>
        <taxon>Dothideomycetidae</taxon>
        <taxon>Mycosphaerellales</taxon>
        <taxon>Teratosphaeriaceae</taxon>
        <taxon>Elasticomyces</taxon>
    </lineage>
</organism>
<sequence>MVQSEDSPETVQIAVQDVLLRGVLPANTFADCSSYDDQVKAVLKSQTASIERKYQVDWEQSFYTSMICAGSCATEINAASHADRLSDFCAKHKGAHHTDEEYAAWDGVLKTLYMRFHQSLFDESLGDYRGTADIPSDLYNSPRRDNWNNLVGRWASVEDTRTYAAVAGVPPLRMSLLDSQAIHQYGHLGHQVLNAVRFQSCT</sequence>
<dbReference type="Proteomes" id="UP001310594">
    <property type="component" value="Unassembled WGS sequence"/>
</dbReference>
<protein>
    <submittedName>
        <fullName evidence="1">Uncharacterized protein</fullName>
    </submittedName>
</protein>
<dbReference type="AlphaFoldDB" id="A0AAN7VW52"/>
<name>A0AAN7VW52_9PEZI</name>
<accession>A0AAN7VW52</accession>
<proteinExistence type="predicted"/>
<reference evidence="1" key="1">
    <citation type="submission" date="2023-08" db="EMBL/GenBank/DDBJ databases">
        <title>Black Yeasts Isolated from many extreme environments.</title>
        <authorList>
            <person name="Coleine C."/>
            <person name="Stajich J.E."/>
            <person name="Selbmann L."/>
        </authorList>
    </citation>
    <scope>NUCLEOTIDE SEQUENCE</scope>
    <source>
        <strain evidence="1">CCFEE 5810</strain>
    </source>
</reference>
<comment type="caution">
    <text evidence="1">The sequence shown here is derived from an EMBL/GenBank/DDBJ whole genome shotgun (WGS) entry which is preliminary data.</text>
</comment>
<dbReference type="EMBL" id="JAVRQU010000003">
    <property type="protein sequence ID" value="KAK5705256.1"/>
    <property type="molecule type" value="Genomic_DNA"/>
</dbReference>
<evidence type="ECO:0000313" key="2">
    <source>
        <dbReference type="Proteomes" id="UP001310594"/>
    </source>
</evidence>
<gene>
    <name evidence="1" type="ORF">LTR97_002374</name>
</gene>